<evidence type="ECO:0000256" key="1">
    <source>
        <dbReference type="ARBA" id="ARBA00004370"/>
    </source>
</evidence>
<protein>
    <recommendedName>
        <fullName evidence="6">Fatty acid hydroxylase domain-containing protein</fullName>
    </recommendedName>
</protein>
<evidence type="ECO:0000259" key="6">
    <source>
        <dbReference type="Pfam" id="PF04116"/>
    </source>
</evidence>
<feature type="transmembrane region" description="Helical" evidence="5">
    <location>
        <begin position="73"/>
        <end position="96"/>
    </location>
</feature>
<evidence type="ECO:0000313" key="8">
    <source>
        <dbReference type="Proteomes" id="UP000001593"/>
    </source>
</evidence>
<dbReference type="InParanoid" id="A7S8H8"/>
<keyword evidence="8" id="KW-1185">Reference proteome</keyword>
<dbReference type="EMBL" id="DS469598">
    <property type="protein sequence ID" value="EDO39988.1"/>
    <property type="molecule type" value="Genomic_DNA"/>
</dbReference>
<dbReference type="GO" id="GO:0000248">
    <property type="term" value="F:C-5 sterol desaturase activity"/>
    <property type="evidence" value="ECO:0000318"/>
    <property type="project" value="GO_Central"/>
</dbReference>
<feature type="domain" description="Fatty acid hydroxylase" evidence="6">
    <location>
        <begin position="127"/>
        <end position="259"/>
    </location>
</feature>
<evidence type="ECO:0000256" key="2">
    <source>
        <dbReference type="ARBA" id="ARBA00022692"/>
    </source>
</evidence>
<evidence type="ECO:0000256" key="4">
    <source>
        <dbReference type="ARBA" id="ARBA00023136"/>
    </source>
</evidence>
<dbReference type="OMA" id="FVFICPM"/>
<organism evidence="7 8">
    <name type="scientific">Nematostella vectensis</name>
    <name type="common">Starlet sea anemone</name>
    <dbReference type="NCBI Taxonomy" id="45351"/>
    <lineage>
        <taxon>Eukaryota</taxon>
        <taxon>Metazoa</taxon>
        <taxon>Cnidaria</taxon>
        <taxon>Anthozoa</taxon>
        <taxon>Hexacorallia</taxon>
        <taxon>Actiniaria</taxon>
        <taxon>Edwardsiidae</taxon>
        <taxon>Nematostella</taxon>
    </lineage>
</organism>
<gene>
    <name evidence="7" type="ORF">NEMVEDRAFT_v1g243571</name>
</gene>
<dbReference type="eggNOG" id="KOG0872">
    <property type="taxonomic scope" value="Eukaryota"/>
</dbReference>
<dbReference type="HOGENOM" id="CLU_047036_2_2_1"/>
<evidence type="ECO:0000313" key="7">
    <source>
        <dbReference type="EMBL" id="EDO39988.1"/>
    </source>
</evidence>
<reference evidence="7 8" key="1">
    <citation type="journal article" date="2007" name="Science">
        <title>Sea anemone genome reveals ancestral eumetazoan gene repertoire and genomic organization.</title>
        <authorList>
            <person name="Putnam N.H."/>
            <person name="Srivastava M."/>
            <person name="Hellsten U."/>
            <person name="Dirks B."/>
            <person name="Chapman J."/>
            <person name="Salamov A."/>
            <person name="Terry A."/>
            <person name="Shapiro H."/>
            <person name="Lindquist E."/>
            <person name="Kapitonov V.V."/>
            <person name="Jurka J."/>
            <person name="Genikhovich G."/>
            <person name="Grigoriev I.V."/>
            <person name="Lucas S.M."/>
            <person name="Steele R.E."/>
            <person name="Finnerty J.R."/>
            <person name="Technau U."/>
            <person name="Martindale M.Q."/>
            <person name="Rokhsar D.S."/>
        </authorList>
    </citation>
    <scope>NUCLEOTIDE SEQUENCE [LARGE SCALE GENOMIC DNA]</scope>
    <source>
        <strain evidence="8">CH2 X CH6</strain>
    </source>
</reference>
<feature type="transmembrane region" description="Helical" evidence="5">
    <location>
        <begin position="31"/>
        <end position="52"/>
    </location>
</feature>
<dbReference type="PANTHER" id="PTHR11863">
    <property type="entry name" value="STEROL DESATURASE"/>
    <property type="match status" value="1"/>
</dbReference>
<dbReference type="AlphaFoldDB" id="A7S8H8"/>
<evidence type="ECO:0000256" key="3">
    <source>
        <dbReference type="ARBA" id="ARBA00022989"/>
    </source>
</evidence>
<evidence type="ECO:0000256" key="5">
    <source>
        <dbReference type="SAM" id="Phobius"/>
    </source>
</evidence>
<dbReference type="GO" id="GO:0016020">
    <property type="term" value="C:membrane"/>
    <property type="evidence" value="ECO:0000318"/>
    <property type="project" value="GO_Central"/>
</dbReference>
<dbReference type="GO" id="GO:0005506">
    <property type="term" value="F:iron ion binding"/>
    <property type="evidence" value="ECO:0007669"/>
    <property type="project" value="InterPro"/>
</dbReference>
<accession>A7S8H8</accession>
<feature type="transmembrane region" description="Helical" evidence="5">
    <location>
        <begin position="194"/>
        <end position="213"/>
    </location>
</feature>
<dbReference type="STRING" id="45351.A7S8H8"/>
<keyword evidence="2 5" id="KW-0812">Transmembrane</keyword>
<proteinExistence type="predicted"/>
<dbReference type="InterPro" id="IPR006694">
    <property type="entry name" value="Fatty_acid_hydroxylase"/>
</dbReference>
<dbReference type="Proteomes" id="UP000001593">
    <property type="component" value="Unassembled WGS sequence"/>
</dbReference>
<name>A7S8H8_NEMVE</name>
<dbReference type="Pfam" id="PF04116">
    <property type="entry name" value="FA_hydroxylase"/>
    <property type="match status" value="1"/>
</dbReference>
<sequence length="289" mass="33253">MDLVLSFADQHLLTPFIYPKSWPENDIYRQALSLLLIANVGGALLYLGLATFSYYAIFDKRLMNHPQILKNQIYLEIMVALKSIPFMSLPTVAIFLCEVRGYSRLYDADLEAGIAGILWDIGKSAAGFLLFTDSLIYWIHRWLHHRSVYKYLHKTHHKWKVPTPFASHAFHPIDGFLQSVPYPIYPFLFPMNKIVYLCYCVLVLLVAVNIWAVSIHDGNYNVPWFLQPVICGAAHHTDHHTFFDYNYGQFFTMWDRIGGSFSTPTAFENKAPIDIVLGKAIDDDIKKTK</sequence>
<dbReference type="InterPro" id="IPR050307">
    <property type="entry name" value="Sterol_Desaturase_Related"/>
</dbReference>
<comment type="subcellular location">
    <subcellularLocation>
        <location evidence="1">Membrane</location>
    </subcellularLocation>
</comment>
<dbReference type="PhylomeDB" id="A7S8H8"/>
<keyword evidence="4 5" id="KW-0472">Membrane</keyword>
<keyword evidence="3 5" id="KW-1133">Transmembrane helix</keyword>
<dbReference type="GO" id="GO:0033490">
    <property type="term" value="P:cholesterol biosynthetic process via lathosterol"/>
    <property type="evidence" value="ECO:0000318"/>
    <property type="project" value="GO_Central"/>
</dbReference>